<dbReference type="InterPro" id="IPR011249">
    <property type="entry name" value="Metalloenz_LuxS/M16"/>
</dbReference>
<dbReference type="GO" id="GO:0006508">
    <property type="term" value="P:proteolysis"/>
    <property type="evidence" value="ECO:0007669"/>
    <property type="project" value="UniProtKB-KW"/>
</dbReference>
<gene>
    <name evidence="9" type="ORF">NCTC10295_01494</name>
</gene>
<dbReference type="GO" id="GO:0008237">
    <property type="term" value="F:metallopeptidase activity"/>
    <property type="evidence" value="ECO:0007669"/>
    <property type="project" value="UniProtKB-KW"/>
</dbReference>
<dbReference type="AlphaFoldDB" id="A0A378UHD0"/>
<dbReference type="Pfam" id="PF05193">
    <property type="entry name" value="Peptidase_M16_C"/>
    <property type="match status" value="1"/>
</dbReference>
<keyword evidence="6" id="KW-1133">Transmembrane helix</keyword>
<dbReference type="Gene3D" id="3.30.830.10">
    <property type="entry name" value="Metalloenzyme, LuxS/M16 peptidase-like"/>
    <property type="match status" value="4"/>
</dbReference>
<dbReference type="SUPFAM" id="SSF63411">
    <property type="entry name" value="LuxS/MPP-like metallohydrolase"/>
    <property type="match status" value="3"/>
</dbReference>
<name>A0A378UHD0_BERDE</name>
<feature type="domain" description="Peptidase M16 C-terminal" evidence="8">
    <location>
        <begin position="213"/>
        <end position="393"/>
    </location>
</feature>
<evidence type="ECO:0000256" key="5">
    <source>
        <dbReference type="ARBA" id="ARBA00023049"/>
    </source>
</evidence>
<evidence type="ECO:0000259" key="7">
    <source>
        <dbReference type="Pfam" id="PF00675"/>
    </source>
</evidence>
<keyword evidence="6" id="KW-0812">Transmembrane</keyword>
<dbReference type="InterPro" id="IPR007863">
    <property type="entry name" value="Peptidase_M16_C"/>
</dbReference>
<keyword evidence="4" id="KW-0862">Zinc</keyword>
<evidence type="ECO:0000313" key="10">
    <source>
        <dbReference type="Proteomes" id="UP000254651"/>
    </source>
</evidence>
<dbReference type="Proteomes" id="UP000254651">
    <property type="component" value="Unassembled WGS sequence"/>
</dbReference>
<comment type="similarity">
    <text evidence="1">Belongs to the peptidase M16 family.</text>
</comment>
<feature type="domain" description="Peptidase M16 N-terminal" evidence="7">
    <location>
        <begin position="62"/>
        <end position="170"/>
    </location>
</feature>
<dbReference type="Pfam" id="PF00675">
    <property type="entry name" value="Peptidase_M16"/>
    <property type="match status" value="1"/>
</dbReference>
<dbReference type="PANTHER" id="PTHR43690:SF17">
    <property type="entry name" value="PROTEIN YHJJ"/>
    <property type="match status" value="1"/>
</dbReference>
<dbReference type="GO" id="GO:0046872">
    <property type="term" value="F:metal ion binding"/>
    <property type="evidence" value="ECO:0007669"/>
    <property type="project" value="InterPro"/>
</dbReference>
<evidence type="ECO:0000313" key="9">
    <source>
        <dbReference type="EMBL" id="STZ76717.1"/>
    </source>
</evidence>
<keyword evidence="10" id="KW-1185">Reference proteome</keyword>
<evidence type="ECO:0000259" key="8">
    <source>
        <dbReference type="Pfam" id="PF05193"/>
    </source>
</evidence>
<accession>A0A378UHD0</accession>
<evidence type="ECO:0000256" key="2">
    <source>
        <dbReference type="ARBA" id="ARBA00022670"/>
    </source>
</evidence>
<proteinExistence type="inferred from homology"/>
<feature type="transmembrane region" description="Helical" evidence="6">
    <location>
        <begin position="12"/>
        <end position="35"/>
    </location>
</feature>
<evidence type="ECO:0000256" key="4">
    <source>
        <dbReference type="ARBA" id="ARBA00022833"/>
    </source>
</evidence>
<evidence type="ECO:0000256" key="1">
    <source>
        <dbReference type="ARBA" id="ARBA00007261"/>
    </source>
</evidence>
<dbReference type="PANTHER" id="PTHR43690">
    <property type="entry name" value="NARDILYSIN"/>
    <property type="match status" value="1"/>
</dbReference>
<dbReference type="InterPro" id="IPR011765">
    <property type="entry name" value="Pept_M16_N"/>
</dbReference>
<keyword evidence="3" id="KW-0378">Hydrolase</keyword>
<keyword evidence="5" id="KW-0482">Metalloprotease</keyword>
<sequence length="932" mass="104227">MLFNDSQKTSNLMNAFIPQIIFAAAVSTVAVGAYAENTYSTGRLNNGLVYHVLNVPSEPGRVDVRVQVGVGASDENGTSEIGVAHMVEHMVFRAAPDYPQGVGETLIQQGWRRGANFNAMTNYERTLYMFSPNKGKVQLDETLKAAAAMMTPRPFAQADWQKEQQIIEAEWRNGLGVAERMNRKRNEVIRSGSRQSRHAIIGTQTSIQNTPVNVLEDFHRRWYVANNMQVMISGDITPEQARPLLEKYFGRLKTGELPDRSGAYYEPVLQNGWHVNQLQDKDSGGSFVAVLFRQNDAPSRVYDSEAGTRARMVDRFAARILAQRVKNELKDLPKAVSTITARKSDIGRESIAIGLVASVTPDGHNQGLTEILKLRERILRAPVTRAEFDDYMKTMRSTIARAKQKTTLPEPFGDAIQLVSENALNGKPVRTQAQNAASAEPVLNRLTPSEITARLQQWLNADDKLVQIQAPSLTEIKGFPNAAQIEAEAAALQTAQLPPLQAKAEAGKGAFTAKAKKGEITAESYDQSLKITRWTLQNGDKVVLLQNPVAAGKVYLQAYGAAGFMSSNLNPWQSQLAQQIVWQSAPQGWTNEQLNEWKKQHKLSLNMRLNATNSKVDGSAADKEAENLFRLYQAYYTTPQVGEDYRDAIMTMIRRLTMDETASRAAKEKAVTDLRFGGKAYLSPTQTDLEETEEPQLLAQWQSLSQAPTTYYILTAQKPRKIKPLVEQYLAAIERKPVESAKPYQALSGDKVERQNVNAEARTDVAAWSFSDEKWSPQTAAQTAILRTLAYEQLKAELRDKALGVYSLKFETTLNPETNRVESELRFTTTADKADGLWKLGETTLAKLPQTITEQQVAPLRSNFVEQEKGRLKNPETWLNRLVLSEQHFGDARYLNEMDKLPEAITVEKLQDTAQLLWNPQNRRVLIADPMK</sequence>
<organism evidence="9 10">
    <name type="scientific">Bergeriella denitrificans</name>
    <name type="common">Neisseria denitrificans</name>
    <dbReference type="NCBI Taxonomy" id="494"/>
    <lineage>
        <taxon>Bacteria</taxon>
        <taxon>Pseudomonadati</taxon>
        <taxon>Pseudomonadota</taxon>
        <taxon>Betaproteobacteria</taxon>
        <taxon>Neisseriales</taxon>
        <taxon>Neisseriaceae</taxon>
        <taxon>Bergeriella</taxon>
    </lineage>
</organism>
<evidence type="ECO:0000256" key="6">
    <source>
        <dbReference type="SAM" id="Phobius"/>
    </source>
</evidence>
<reference evidence="9 10" key="1">
    <citation type="submission" date="2018-06" db="EMBL/GenBank/DDBJ databases">
        <authorList>
            <consortium name="Pathogen Informatics"/>
            <person name="Doyle S."/>
        </authorList>
    </citation>
    <scope>NUCLEOTIDE SEQUENCE [LARGE SCALE GENOMIC DNA]</scope>
    <source>
        <strain evidence="9 10">NCTC10295</strain>
    </source>
</reference>
<keyword evidence="2 9" id="KW-0645">Protease</keyword>
<protein>
    <submittedName>
        <fullName evidence="9">Protease3</fullName>
    </submittedName>
</protein>
<keyword evidence="6" id="KW-0472">Membrane</keyword>
<evidence type="ECO:0000256" key="3">
    <source>
        <dbReference type="ARBA" id="ARBA00022801"/>
    </source>
</evidence>
<dbReference type="EMBL" id="UGQS01000002">
    <property type="protein sequence ID" value="STZ76717.1"/>
    <property type="molecule type" value="Genomic_DNA"/>
</dbReference>
<dbReference type="InterPro" id="IPR050626">
    <property type="entry name" value="Peptidase_M16"/>
</dbReference>